<keyword evidence="12" id="KW-1185">Reference proteome</keyword>
<sequence>MIIVAMGPSGSGKTTVGRAVAESLGWNFLEGDEFHPPENVAKMSAGIPLTDADRIPWLEAIGVQIGNWIRSGSSGVITCSALKRAYREQLRRSDPDLLFAFLDVPPAVVQARVASRTGHFMPASLVSSQYATLERPGPDENVIPLDASDTVENNVAVIRRALSARMPIP</sequence>
<dbReference type="FunFam" id="3.40.50.300:FF:000522">
    <property type="entry name" value="Gluconokinase"/>
    <property type="match status" value="1"/>
</dbReference>
<comment type="caution">
    <text evidence="11">The sequence shown here is derived from an EMBL/GenBank/DDBJ whole genome shotgun (WGS) entry which is preliminary data.</text>
</comment>
<gene>
    <name evidence="11" type="ORF">CLG96_14555</name>
</gene>
<dbReference type="AlphaFoldDB" id="A0A2T5FVD9"/>
<evidence type="ECO:0000256" key="7">
    <source>
        <dbReference type="ARBA" id="ARBA00022840"/>
    </source>
</evidence>
<comment type="catalytic activity">
    <reaction evidence="9 10">
        <text>D-gluconate + ATP = 6-phospho-D-gluconate + ADP + H(+)</text>
        <dbReference type="Rhea" id="RHEA:19433"/>
        <dbReference type="ChEBI" id="CHEBI:15378"/>
        <dbReference type="ChEBI" id="CHEBI:18391"/>
        <dbReference type="ChEBI" id="CHEBI:30616"/>
        <dbReference type="ChEBI" id="CHEBI:58759"/>
        <dbReference type="ChEBI" id="CHEBI:456216"/>
        <dbReference type="EC" id="2.7.1.12"/>
    </reaction>
</comment>
<organism evidence="11 12">
    <name type="scientific">Sphingomonas oleivorans</name>
    <dbReference type="NCBI Taxonomy" id="1735121"/>
    <lineage>
        <taxon>Bacteria</taxon>
        <taxon>Pseudomonadati</taxon>
        <taxon>Pseudomonadota</taxon>
        <taxon>Alphaproteobacteria</taxon>
        <taxon>Sphingomonadales</taxon>
        <taxon>Sphingomonadaceae</taxon>
        <taxon>Sphingomonas</taxon>
    </lineage>
</organism>
<evidence type="ECO:0000256" key="3">
    <source>
        <dbReference type="ARBA" id="ARBA00012054"/>
    </source>
</evidence>
<evidence type="ECO:0000256" key="5">
    <source>
        <dbReference type="ARBA" id="ARBA00022741"/>
    </source>
</evidence>
<dbReference type="EC" id="2.7.1.12" evidence="3 10"/>
<name>A0A2T5FVD9_9SPHN</name>
<comment type="similarity">
    <text evidence="2 10">Belongs to the gluconokinase GntK/GntV family.</text>
</comment>
<proteinExistence type="inferred from homology"/>
<dbReference type="Proteomes" id="UP000244162">
    <property type="component" value="Unassembled WGS sequence"/>
</dbReference>
<evidence type="ECO:0000256" key="6">
    <source>
        <dbReference type="ARBA" id="ARBA00022777"/>
    </source>
</evidence>
<accession>A0A2T5FVD9</accession>
<keyword evidence="6 10" id="KW-0418">Kinase</keyword>
<dbReference type="SUPFAM" id="SSF52540">
    <property type="entry name" value="P-loop containing nucleoside triphosphate hydrolases"/>
    <property type="match status" value="1"/>
</dbReference>
<dbReference type="OrthoDB" id="9795716at2"/>
<dbReference type="EMBL" id="NWBU01000011">
    <property type="protein sequence ID" value="PTQ09414.1"/>
    <property type="molecule type" value="Genomic_DNA"/>
</dbReference>
<comment type="pathway">
    <text evidence="1">Carbohydrate acid metabolism.</text>
</comment>
<dbReference type="GO" id="GO:0046316">
    <property type="term" value="F:gluconokinase activity"/>
    <property type="evidence" value="ECO:0007669"/>
    <property type="project" value="UniProtKB-EC"/>
</dbReference>
<dbReference type="GO" id="GO:0005524">
    <property type="term" value="F:ATP binding"/>
    <property type="evidence" value="ECO:0007669"/>
    <property type="project" value="UniProtKB-KW"/>
</dbReference>
<dbReference type="Gene3D" id="3.40.50.300">
    <property type="entry name" value="P-loop containing nucleotide triphosphate hydrolases"/>
    <property type="match status" value="1"/>
</dbReference>
<evidence type="ECO:0000256" key="8">
    <source>
        <dbReference type="ARBA" id="ARBA00023064"/>
    </source>
</evidence>
<protein>
    <recommendedName>
        <fullName evidence="3 10">Gluconokinase</fullName>
        <ecNumber evidence="3 10">2.7.1.12</ecNumber>
    </recommendedName>
</protein>
<evidence type="ECO:0000313" key="12">
    <source>
        <dbReference type="Proteomes" id="UP000244162"/>
    </source>
</evidence>
<evidence type="ECO:0000256" key="2">
    <source>
        <dbReference type="ARBA" id="ARBA00008420"/>
    </source>
</evidence>
<evidence type="ECO:0000256" key="4">
    <source>
        <dbReference type="ARBA" id="ARBA00022679"/>
    </source>
</evidence>
<evidence type="ECO:0000256" key="9">
    <source>
        <dbReference type="ARBA" id="ARBA00048090"/>
    </source>
</evidence>
<dbReference type="RefSeq" id="WP_107968960.1">
    <property type="nucleotide sequence ID" value="NZ_NWBU01000011.1"/>
</dbReference>
<dbReference type="InterPro" id="IPR006001">
    <property type="entry name" value="Therm_gnt_kin"/>
</dbReference>
<dbReference type="PANTHER" id="PTHR43442:SF3">
    <property type="entry name" value="GLUCONOKINASE-RELATED"/>
    <property type="match status" value="1"/>
</dbReference>
<dbReference type="GO" id="GO:0005737">
    <property type="term" value="C:cytoplasm"/>
    <property type="evidence" value="ECO:0007669"/>
    <property type="project" value="TreeGrafter"/>
</dbReference>
<keyword evidence="5 10" id="KW-0547">Nucleotide-binding</keyword>
<dbReference type="PANTHER" id="PTHR43442">
    <property type="entry name" value="GLUCONOKINASE-RELATED"/>
    <property type="match status" value="1"/>
</dbReference>
<dbReference type="NCBIfam" id="TIGR01313">
    <property type="entry name" value="therm_gnt_kin"/>
    <property type="match status" value="1"/>
</dbReference>
<reference evidence="11 12" key="1">
    <citation type="submission" date="2017-09" db="EMBL/GenBank/DDBJ databases">
        <title>Sphingomonas panjinensis sp.nov., isolated from oil-contaminated soil.</title>
        <authorList>
            <person name="Wang L."/>
            <person name="Chen L."/>
        </authorList>
    </citation>
    <scope>NUCLEOTIDE SEQUENCE [LARGE SCALE GENOMIC DNA]</scope>
    <source>
        <strain evidence="11 12">FW-11</strain>
    </source>
</reference>
<dbReference type="CDD" id="cd02021">
    <property type="entry name" value="GntK"/>
    <property type="match status" value="1"/>
</dbReference>
<dbReference type="GO" id="GO:0019521">
    <property type="term" value="P:D-gluconate metabolic process"/>
    <property type="evidence" value="ECO:0007669"/>
    <property type="project" value="UniProtKB-KW"/>
</dbReference>
<keyword evidence="8" id="KW-0311">Gluconate utilization</keyword>
<evidence type="ECO:0000313" key="11">
    <source>
        <dbReference type="EMBL" id="PTQ09414.1"/>
    </source>
</evidence>
<evidence type="ECO:0000256" key="1">
    <source>
        <dbReference type="ARBA" id="ARBA00004761"/>
    </source>
</evidence>
<keyword evidence="7 10" id="KW-0067">ATP-binding</keyword>
<dbReference type="Pfam" id="PF13671">
    <property type="entry name" value="AAA_33"/>
    <property type="match status" value="1"/>
</dbReference>
<dbReference type="InterPro" id="IPR027417">
    <property type="entry name" value="P-loop_NTPase"/>
</dbReference>
<keyword evidence="4 10" id="KW-0808">Transferase</keyword>
<evidence type="ECO:0000256" key="10">
    <source>
        <dbReference type="RuleBase" id="RU363066"/>
    </source>
</evidence>